<dbReference type="EMBL" id="JBHSWX010000001">
    <property type="protein sequence ID" value="MFC6784677.1"/>
    <property type="molecule type" value="Genomic_DNA"/>
</dbReference>
<evidence type="ECO:0000313" key="5">
    <source>
        <dbReference type="EMBL" id="MFC6784677.1"/>
    </source>
</evidence>
<evidence type="ECO:0000256" key="2">
    <source>
        <dbReference type="ARBA" id="ARBA00023163"/>
    </source>
</evidence>
<dbReference type="PANTHER" id="PTHR34236:SF1">
    <property type="entry name" value="DIMETHYL SULFOXIDE REDUCTASE TRANSCRIPTIONAL ACTIVATOR"/>
    <property type="match status" value="1"/>
</dbReference>
<comment type="caution">
    <text evidence="5">The sequence shown here is derived from an EMBL/GenBank/DDBJ whole genome shotgun (WGS) entry which is preliminary data.</text>
</comment>
<reference evidence="5 6" key="1">
    <citation type="journal article" date="2019" name="Int. J. Syst. Evol. Microbiol.">
        <title>The Global Catalogue of Microorganisms (GCM) 10K type strain sequencing project: providing services to taxonomists for standard genome sequencing and annotation.</title>
        <authorList>
            <consortium name="The Broad Institute Genomics Platform"/>
            <consortium name="The Broad Institute Genome Sequencing Center for Infectious Disease"/>
            <person name="Wu L."/>
            <person name="Ma J."/>
        </authorList>
    </citation>
    <scope>NUCLEOTIDE SEQUENCE [LARGE SCALE GENOMIC DNA]</scope>
    <source>
        <strain evidence="5 6">SYNS20</strain>
    </source>
</reference>
<dbReference type="Proteomes" id="UP001596443">
    <property type="component" value="Unassembled WGS sequence"/>
</dbReference>
<sequence length="222" mass="24081">MSVHATVAVAPRQFVLGRTLTVAGDARIEIESLVPIETRIAPYLTVVASDPRTVCDLVAAEPAVERAEPVHRSDDEWVLCVHWGDQQPPLLAALADAGAACVEAVATNGTWHLTLRFHSHERLADCYHRCVEQGVRLTVKRVHDASGGRSSSRASGALALTSAQREALATAYETGYFAVPREVTLAEVADRLEISDTATSQRLRRGMQRVLAETFSATSVER</sequence>
<dbReference type="InterPro" id="IPR007050">
    <property type="entry name" value="HTH_bacterioopsin"/>
</dbReference>
<protein>
    <submittedName>
        <fullName evidence="5">Helix-turn-helix domain-containing protein</fullName>
    </submittedName>
</protein>
<evidence type="ECO:0000256" key="1">
    <source>
        <dbReference type="ARBA" id="ARBA00023015"/>
    </source>
</evidence>
<accession>A0ABD5TBS7</accession>
<evidence type="ECO:0000313" key="6">
    <source>
        <dbReference type="Proteomes" id="UP001596443"/>
    </source>
</evidence>
<feature type="domain" description="HTH bat-type" evidence="3">
    <location>
        <begin position="160"/>
        <end position="211"/>
    </location>
</feature>
<dbReference type="GeneID" id="81211393"/>
<dbReference type="Pfam" id="PF15915">
    <property type="entry name" value="BAT"/>
    <property type="match status" value="1"/>
</dbReference>
<gene>
    <name evidence="5" type="ORF">ACFQFD_01330</name>
</gene>
<evidence type="ECO:0000259" key="4">
    <source>
        <dbReference type="Pfam" id="PF15915"/>
    </source>
</evidence>
<evidence type="ECO:0000259" key="3">
    <source>
        <dbReference type="Pfam" id="PF04967"/>
    </source>
</evidence>
<keyword evidence="6" id="KW-1185">Reference proteome</keyword>
<name>A0ABD5TBS7_9EURY</name>
<proteinExistence type="predicted"/>
<dbReference type="InterPro" id="IPR031803">
    <property type="entry name" value="BAT_GAF/HTH-assoc"/>
</dbReference>
<organism evidence="5 6">
    <name type="scientific">Halobaculum halobium</name>
    <dbReference type="NCBI Taxonomy" id="3032281"/>
    <lineage>
        <taxon>Archaea</taxon>
        <taxon>Methanobacteriati</taxon>
        <taxon>Methanobacteriota</taxon>
        <taxon>Stenosarchaea group</taxon>
        <taxon>Halobacteria</taxon>
        <taxon>Halobacteriales</taxon>
        <taxon>Haloferacaceae</taxon>
        <taxon>Halobaculum</taxon>
    </lineage>
</organism>
<keyword evidence="1" id="KW-0805">Transcription regulation</keyword>
<dbReference type="RefSeq" id="WP_284063498.1">
    <property type="nucleotide sequence ID" value="NZ_CP126159.1"/>
</dbReference>
<dbReference type="Pfam" id="PF04967">
    <property type="entry name" value="HTH_10"/>
    <property type="match status" value="1"/>
</dbReference>
<dbReference type="AlphaFoldDB" id="A0ABD5TBS7"/>
<feature type="domain" description="Bacterioopsin transcriptional activator GAF and HTH associated" evidence="4">
    <location>
        <begin position="8"/>
        <end position="122"/>
    </location>
</feature>
<dbReference type="PANTHER" id="PTHR34236">
    <property type="entry name" value="DIMETHYL SULFOXIDE REDUCTASE TRANSCRIPTIONAL ACTIVATOR"/>
    <property type="match status" value="1"/>
</dbReference>
<keyword evidence="2" id="KW-0804">Transcription</keyword>